<dbReference type="PROSITE" id="PS00216">
    <property type="entry name" value="SUGAR_TRANSPORT_1"/>
    <property type="match status" value="1"/>
</dbReference>
<keyword evidence="3 6" id="KW-1133">Transmembrane helix</keyword>
<feature type="domain" description="Major facilitator superfamily (MFS) profile" evidence="7">
    <location>
        <begin position="24"/>
        <end position="428"/>
    </location>
</feature>
<feature type="region of interest" description="Disordered" evidence="5">
    <location>
        <begin position="432"/>
        <end position="458"/>
    </location>
</feature>
<feature type="transmembrane region" description="Helical" evidence="6">
    <location>
        <begin position="63"/>
        <end position="85"/>
    </location>
</feature>
<accession>A0ABW3EHT7</accession>
<dbReference type="Proteomes" id="UP001596972">
    <property type="component" value="Unassembled WGS sequence"/>
</dbReference>
<dbReference type="InterPro" id="IPR020846">
    <property type="entry name" value="MFS_dom"/>
</dbReference>
<protein>
    <submittedName>
        <fullName evidence="8">MFS transporter</fullName>
    </submittedName>
</protein>
<keyword evidence="9" id="KW-1185">Reference proteome</keyword>
<dbReference type="InterPro" id="IPR036259">
    <property type="entry name" value="MFS_trans_sf"/>
</dbReference>
<dbReference type="InterPro" id="IPR011701">
    <property type="entry name" value="MFS"/>
</dbReference>
<feature type="transmembrane region" description="Helical" evidence="6">
    <location>
        <begin position="97"/>
        <end position="117"/>
    </location>
</feature>
<keyword evidence="4 6" id="KW-0472">Membrane</keyword>
<dbReference type="CDD" id="cd06174">
    <property type="entry name" value="MFS"/>
    <property type="match status" value="1"/>
</dbReference>
<keyword evidence="2 6" id="KW-0812">Transmembrane</keyword>
<feature type="transmembrane region" description="Helical" evidence="6">
    <location>
        <begin position="309"/>
        <end position="327"/>
    </location>
</feature>
<dbReference type="SUPFAM" id="SSF103473">
    <property type="entry name" value="MFS general substrate transporter"/>
    <property type="match status" value="1"/>
</dbReference>
<proteinExistence type="predicted"/>
<gene>
    <name evidence="8" type="ORF">ACFQ11_02760</name>
</gene>
<comment type="caution">
    <text evidence="8">The sequence shown here is derived from an EMBL/GenBank/DDBJ whole genome shotgun (WGS) entry which is preliminary data.</text>
</comment>
<feature type="transmembrane region" description="Helical" evidence="6">
    <location>
        <begin position="276"/>
        <end position="297"/>
    </location>
</feature>
<dbReference type="PANTHER" id="PTHR23528:SF1">
    <property type="entry name" value="MAJOR FACILITATOR SUPERFAMILY (MFS) PROFILE DOMAIN-CONTAINING PROTEIN"/>
    <property type="match status" value="1"/>
</dbReference>
<dbReference type="EMBL" id="JBHTJA010000002">
    <property type="protein sequence ID" value="MFD0899300.1"/>
    <property type="molecule type" value="Genomic_DNA"/>
</dbReference>
<dbReference type="RefSeq" id="WP_378296129.1">
    <property type="nucleotide sequence ID" value="NZ_JBHTJA010000002.1"/>
</dbReference>
<organism evidence="8 9">
    <name type="scientific">Actinomadura sediminis</name>
    <dbReference type="NCBI Taxonomy" id="1038904"/>
    <lineage>
        <taxon>Bacteria</taxon>
        <taxon>Bacillati</taxon>
        <taxon>Actinomycetota</taxon>
        <taxon>Actinomycetes</taxon>
        <taxon>Streptosporangiales</taxon>
        <taxon>Thermomonosporaceae</taxon>
        <taxon>Actinomadura</taxon>
    </lineage>
</organism>
<evidence type="ECO:0000256" key="1">
    <source>
        <dbReference type="ARBA" id="ARBA00004651"/>
    </source>
</evidence>
<dbReference type="InterPro" id="IPR005829">
    <property type="entry name" value="Sugar_transporter_CS"/>
</dbReference>
<feature type="transmembrane region" description="Helical" evidence="6">
    <location>
        <begin position="21"/>
        <end position="43"/>
    </location>
</feature>
<feature type="transmembrane region" description="Helical" evidence="6">
    <location>
        <begin position="242"/>
        <end position="264"/>
    </location>
</feature>
<reference evidence="9" key="1">
    <citation type="journal article" date="2019" name="Int. J. Syst. Evol. Microbiol.">
        <title>The Global Catalogue of Microorganisms (GCM) 10K type strain sequencing project: providing services to taxonomists for standard genome sequencing and annotation.</title>
        <authorList>
            <consortium name="The Broad Institute Genomics Platform"/>
            <consortium name="The Broad Institute Genome Sequencing Center for Infectious Disease"/>
            <person name="Wu L."/>
            <person name="Ma J."/>
        </authorList>
    </citation>
    <scope>NUCLEOTIDE SEQUENCE [LARGE SCALE GENOMIC DNA]</scope>
    <source>
        <strain evidence="9">JCM 31202</strain>
    </source>
</reference>
<sequence length="458" mass="46934">MRPDPASPGARGEGGDTGGGTIGRGFVALLATAHFGLSMALIVPMAYSLALRVDRLAPGREETLGYILGFGSVLALASGPLVGTLSDGTRSRLGRRTPYLIGGAALGMVAVLVMAAAPNVVVLGLGWGLASLGWGTALGALGNVQADRVPHRLRGKVAGLTGFTMQVAPVAGVLMVGTVSGSGLLVFLLPGAAGAVLLVPFLLFAREPDRRTRAVPDRLGAAGLLRSYLFSPRAHPDFAWNWLGRFAFFFGQTSSTTYLTFLIAQRLEMPLADVAGIVAITGGISIVTTTAAAIGGGFLSDRLGRRRPFVFAGAAIFAAGGLVLAFAGTLPALLAGSALTTLGIALFTAVDQAIVLDVLPDRETAAGRHMAINAFSQKVPGALAPLAAPALLAVGGGTGANYAALYGASALLALLGGSIILWRVREAGRDNPWQPVAAPAPRRRPFPSAARRPRREDP</sequence>
<dbReference type="Gene3D" id="1.20.1250.20">
    <property type="entry name" value="MFS general substrate transporter like domains"/>
    <property type="match status" value="2"/>
</dbReference>
<evidence type="ECO:0000313" key="9">
    <source>
        <dbReference type="Proteomes" id="UP001596972"/>
    </source>
</evidence>
<evidence type="ECO:0000256" key="4">
    <source>
        <dbReference type="ARBA" id="ARBA00023136"/>
    </source>
</evidence>
<feature type="transmembrane region" description="Helical" evidence="6">
    <location>
        <begin position="123"/>
        <end position="145"/>
    </location>
</feature>
<dbReference type="PROSITE" id="PS50850">
    <property type="entry name" value="MFS"/>
    <property type="match status" value="1"/>
</dbReference>
<evidence type="ECO:0000259" key="7">
    <source>
        <dbReference type="PROSITE" id="PS50850"/>
    </source>
</evidence>
<evidence type="ECO:0000256" key="2">
    <source>
        <dbReference type="ARBA" id="ARBA00022692"/>
    </source>
</evidence>
<evidence type="ECO:0000256" key="5">
    <source>
        <dbReference type="SAM" id="MobiDB-lite"/>
    </source>
</evidence>
<evidence type="ECO:0000256" key="3">
    <source>
        <dbReference type="ARBA" id="ARBA00022989"/>
    </source>
</evidence>
<name>A0ABW3EHT7_9ACTN</name>
<evidence type="ECO:0000256" key="6">
    <source>
        <dbReference type="SAM" id="Phobius"/>
    </source>
</evidence>
<dbReference type="Pfam" id="PF07690">
    <property type="entry name" value="MFS_1"/>
    <property type="match status" value="1"/>
</dbReference>
<feature type="transmembrane region" description="Helical" evidence="6">
    <location>
        <begin position="403"/>
        <end position="422"/>
    </location>
</feature>
<evidence type="ECO:0000313" key="8">
    <source>
        <dbReference type="EMBL" id="MFD0899300.1"/>
    </source>
</evidence>
<feature type="transmembrane region" description="Helical" evidence="6">
    <location>
        <begin position="183"/>
        <end position="204"/>
    </location>
</feature>
<dbReference type="PANTHER" id="PTHR23528">
    <property type="match status" value="1"/>
</dbReference>
<comment type="subcellular location">
    <subcellularLocation>
        <location evidence="1">Cell membrane</location>
        <topology evidence="1">Multi-pass membrane protein</topology>
    </subcellularLocation>
</comment>
<feature type="transmembrane region" description="Helical" evidence="6">
    <location>
        <begin position="157"/>
        <end position="177"/>
    </location>
</feature>